<feature type="compositionally biased region" description="Basic and acidic residues" evidence="1">
    <location>
        <begin position="136"/>
        <end position="153"/>
    </location>
</feature>
<proteinExistence type="predicted"/>
<reference evidence="2 3" key="1">
    <citation type="submission" date="2016-09" db="EMBL/GenBank/DDBJ databases">
        <title>Extensive genetic diversity and differential bi-allelic expression allows diatom success in the polar Southern Ocean.</title>
        <authorList>
            <consortium name="DOE Joint Genome Institute"/>
            <person name="Mock T."/>
            <person name="Otillar R.P."/>
            <person name="Strauss J."/>
            <person name="Dupont C."/>
            <person name="Frickenhaus S."/>
            <person name="Maumus F."/>
            <person name="Mcmullan M."/>
            <person name="Sanges R."/>
            <person name="Schmutz J."/>
            <person name="Toseland A."/>
            <person name="Valas R."/>
            <person name="Veluchamy A."/>
            <person name="Ward B.J."/>
            <person name="Allen A."/>
            <person name="Barry K."/>
            <person name="Falciatore A."/>
            <person name="Ferrante M."/>
            <person name="Fortunato A.E."/>
            <person name="Gloeckner G."/>
            <person name="Gruber A."/>
            <person name="Hipkin R."/>
            <person name="Janech M."/>
            <person name="Kroth P."/>
            <person name="Leese F."/>
            <person name="Lindquist E."/>
            <person name="Lyon B.R."/>
            <person name="Martin J."/>
            <person name="Mayer C."/>
            <person name="Parker M."/>
            <person name="Quesneville H."/>
            <person name="Raymond J."/>
            <person name="Uhlig C."/>
            <person name="Valentin K.U."/>
            <person name="Worden A.Z."/>
            <person name="Armbrust E.V."/>
            <person name="Bowler C."/>
            <person name="Green B."/>
            <person name="Moulton V."/>
            <person name="Van Oosterhout C."/>
            <person name="Grigoriev I."/>
        </authorList>
    </citation>
    <scope>NUCLEOTIDE SEQUENCE [LARGE SCALE GENOMIC DNA]</scope>
    <source>
        <strain evidence="2 3">CCMP1102</strain>
    </source>
</reference>
<evidence type="ECO:0000313" key="2">
    <source>
        <dbReference type="EMBL" id="OEU07409.1"/>
    </source>
</evidence>
<dbReference type="Proteomes" id="UP000095751">
    <property type="component" value="Unassembled WGS sequence"/>
</dbReference>
<protein>
    <submittedName>
        <fullName evidence="2">Uncharacterized protein</fullName>
    </submittedName>
</protein>
<dbReference type="InParanoid" id="A0A1E7EN77"/>
<organism evidence="2 3">
    <name type="scientific">Fragilariopsis cylindrus CCMP1102</name>
    <dbReference type="NCBI Taxonomy" id="635003"/>
    <lineage>
        <taxon>Eukaryota</taxon>
        <taxon>Sar</taxon>
        <taxon>Stramenopiles</taxon>
        <taxon>Ochrophyta</taxon>
        <taxon>Bacillariophyta</taxon>
        <taxon>Bacillariophyceae</taxon>
        <taxon>Bacillariophycidae</taxon>
        <taxon>Bacillariales</taxon>
        <taxon>Bacillariaceae</taxon>
        <taxon>Fragilariopsis</taxon>
    </lineage>
</organism>
<dbReference type="EMBL" id="KV784386">
    <property type="protein sequence ID" value="OEU07409.1"/>
    <property type="molecule type" value="Genomic_DNA"/>
</dbReference>
<dbReference type="KEGG" id="fcy:FRACYDRAFT_251213"/>
<sequence>MSDIFMINDDYHHHICRQPVQTGSLEYLQISLLTHYLYLFGSGFAFTNVLRSSENTRLIIIGTDTTTTVDNSSSDNNGEHNSSIISTTGELVLSVKDIDRVLLREYATTTMVGRSVHEYEYDVVYADDNSNKDEILERKLNPTSKEKGNDKGSKTIASINGLSASPKNSLPKKTLIKDLKRFTEEILSIDGVIQSSNPFKEFCTVDAIELIAGEISSDSYTTDFGYRVILEPSPEVDTAIVEVLAAPLKGSSKKKLKNDLTRAAKVILDINGLIKPSNVYKDSIVKIIIEEKIDCINIYTDGQIPKKVKTCHKCRMSISGSNADDAIRLVTRKIPTIDLSFGLVLKPSVVPFTASKEFYVHSKTVL</sequence>
<keyword evidence="3" id="KW-1185">Reference proteome</keyword>
<evidence type="ECO:0000256" key="1">
    <source>
        <dbReference type="SAM" id="MobiDB-lite"/>
    </source>
</evidence>
<dbReference type="AlphaFoldDB" id="A0A1E7EN77"/>
<accession>A0A1E7EN77</accession>
<gene>
    <name evidence="2" type="ORF">FRACYDRAFT_251213</name>
</gene>
<feature type="region of interest" description="Disordered" evidence="1">
    <location>
        <begin position="136"/>
        <end position="160"/>
    </location>
</feature>
<name>A0A1E7EN77_9STRA</name>
<evidence type="ECO:0000313" key="3">
    <source>
        <dbReference type="Proteomes" id="UP000095751"/>
    </source>
</evidence>